<dbReference type="Pfam" id="PF02518">
    <property type="entry name" value="HATPase_c"/>
    <property type="match status" value="1"/>
</dbReference>
<feature type="modified residue" description="4-aspartylphosphate" evidence="13">
    <location>
        <position position="987"/>
    </location>
</feature>
<keyword evidence="11 14" id="KW-0472">Membrane</keyword>
<evidence type="ECO:0000313" key="20">
    <source>
        <dbReference type="Proteomes" id="UP000295830"/>
    </source>
</evidence>
<evidence type="ECO:0000256" key="3">
    <source>
        <dbReference type="ARBA" id="ARBA00012438"/>
    </source>
</evidence>
<dbReference type="InterPro" id="IPR001610">
    <property type="entry name" value="PAC"/>
</dbReference>
<dbReference type="Pfam" id="PF00072">
    <property type="entry name" value="Response_reg"/>
    <property type="match status" value="2"/>
</dbReference>
<evidence type="ECO:0000256" key="2">
    <source>
        <dbReference type="ARBA" id="ARBA00004651"/>
    </source>
</evidence>
<dbReference type="InterPro" id="IPR036890">
    <property type="entry name" value="HATPase_C_sf"/>
</dbReference>
<evidence type="ECO:0000256" key="14">
    <source>
        <dbReference type="SAM" id="Phobius"/>
    </source>
</evidence>
<evidence type="ECO:0000256" key="9">
    <source>
        <dbReference type="ARBA" id="ARBA00022989"/>
    </source>
</evidence>
<proteinExistence type="predicted"/>
<keyword evidence="10" id="KW-0902">Two-component regulatory system</keyword>
<dbReference type="FunFam" id="3.30.565.10:FF:000010">
    <property type="entry name" value="Sensor histidine kinase RcsC"/>
    <property type="match status" value="1"/>
</dbReference>
<dbReference type="PANTHER" id="PTHR45339:SF1">
    <property type="entry name" value="HYBRID SIGNAL TRANSDUCTION HISTIDINE KINASE J"/>
    <property type="match status" value="1"/>
</dbReference>
<dbReference type="SUPFAM" id="SSF55785">
    <property type="entry name" value="PYP-like sensor domain (PAS domain)"/>
    <property type="match status" value="1"/>
</dbReference>
<evidence type="ECO:0000256" key="4">
    <source>
        <dbReference type="ARBA" id="ARBA00022475"/>
    </source>
</evidence>
<dbReference type="CDD" id="cd00082">
    <property type="entry name" value="HisKA"/>
    <property type="match status" value="1"/>
</dbReference>
<feature type="domain" description="Response regulatory" evidence="16">
    <location>
        <begin position="807"/>
        <end position="921"/>
    </location>
</feature>
<dbReference type="Pfam" id="PF01627">
    <property type="entry name" value="Hpt"/>
    <property type="match status" value="1"/>
</dbReference>
<comment type="caution">
    <text evidence="19">The sequence shown here is derived from an EMBL/GenBank/DDBJ whole genome shotgun (WGS) entry which is preliminary data.</text>
</comment>
<dbReference type="InterPro" id="IPR036641">
    <property type="entry name" value="HPT_dom_sf"/>
</dbReference>
<dbReference type="Pfam" id="PF00989">
    <property type="entry name" value="PAS"/>
    <property type="match status" value="1"/>
</dbReference>
<dbReference type="PROSITE" id="PS50110">
    <property type="entry name" value="RESPONSE_REGULATORY"/>
    <property type="match status" value="2"/>
</dbReference>
<feature type="transmembrane region" description="Helical" evidence="14">
    <location>
        <begin position="282"/>
        <end position="299"/>
    </location>
</feature>
<evidence type="ECO:0000256" key="5">
    <source>
        <dbReference type="ARBA" id="ARBA00022553"/>
    </source>
</evidence>
<dbReference type="SUPFAM" id="SSF47384">
    <property type="entry name" value="Homodimeric domain of signal transducing histidine kinase"/>
    <property type="match status" value="1"/>
</dbReference>
<feature type="transmembrane region" description="Helical" evidence="14">
    <location>
        <begin position="305"/>
        <end position="325"/>
    </location>
</feature>
<keyword evidence="7" id="KW-0547">Nucleotide-binding</keyword>
<dbReference type="InterPro" id="IPR003594">
    <property type="entry name" value="HATPase_dom"/>
</dbReference>
<comment type="catalytic activity">
    <reaction evidence="1">
        <text>ATP + protein L-histidine = ADP + protein N-phospho-L-histidine.</text>
        <dbReference type="EC" id="2.7.13.3"/>
    </reaction>
</comment>
<dbReference type="InterPro" id="IPR000700">
    <property type="entry name" value="PAS-assoc_C"/>
</dbReference>
<dbReference type="Gene3D" id="1.10.287.130">
    <property type="match status" value="1"/>
</dbReference>
<dbReference type="Proteomes" id="UP000295830">
    <property type="component" value="Unassembled WGS sequence"/>
</dbReference>
<dbReference type="Pfam" id="PF00512">
    <property type="entry name" value="HisKA"/>
    <property type="match status" value="1"/>
</dbReference>
<dbReference type="PROSITE" id="PS50113">
    <property type="entry name" value="PAC"/>
    <property type="match status" value="1"/>
</dbReference>
<feature type="transmembrane region" description="Helical" evidence="14">
    <location>
        <begin position="186"/>
        <end position="205"/>
    </location>
</feature>
<evidence type="ECO:0000259" key="15">
    <source>
        <dbReference type="PROSITE" id="PS50109"/>
    </source>
</evidence>
<feature type="domain" description="Histidine kinase" evidence="15">
    <location>
        <begin position="557"/>
        <end position="776"/>
    </location>
</feature>
<keyword evidence="6 14" id="KW-0812">Transmembrane</keyword>
<protein>
    <recommendedName>
        <fullName evidence="3">histidine kinase</fullName>
        <ecNumber evidence="3">2.7.13.3</ecNumber>
    </recommendedName>
</protein>
<evidence type="ECO:0000259" key="17">
    <source>
        <dbReference type="PROSITE" id="PS50113"/>
    </source>
</evidence>
<dbReference type="SUPFAM" id="SSF55874">
    <property type="entry name" value="ATPase domain of HSP90 chaperone/DNA topoisomerase II/histidine kinase"/>
    <property type="match status" value="1"/>
</dbReference>
<dbReference type="PROSITE" id="PS50109">
    <property type="entry name" value="HIS_KIN"/>
    <property type="match status" value="1"/>
</dbReference>
<feature type="modified residue" description="4-aspartylphosphate" evidence="13">
    <location>
        <position position="856"/>
    </location>
</feature>
<dbReference type="InterPro" id="IPR008207">
    <property type="entry name" value="Sig_transdc_His_kin_Hpt_dom"/>
</dbReference>
<feature type="transmembrane region" description="Helical" evidence="14">
    <location>
        <begin position="250"/>
        <end position="270"/>
    </location>
</feature>
<dbReference type="GO" id="GO:0005524">
    <property type="term" value="F:ATP binding"/>
    <property type="evidence" value="ECO:0007669"/>
    <property type="project" value="UniProtKB-KW"/>
</dbReference>
<dbReference type="EMBL" id="SOAX01000001">
    <property type="protein sequence ID" value="TDT44121.1"/>
    <property type="molecule type" value="Genomic_DNA"/>
</dbReference>
<keyword evidence="9 14" id="KW-1133">Transmembrane helix</keyword>
<dbReference type="SMART" id="SM00448">
    <property type="entry name" value="REC"/>
    <property type="match status" value="2"/>
</dbReference>
<dbReference type="InterPro" id="IPR001789">
    <property type="entry name" value="Sig_transdc_resp-reg_receiver"/>
</dbReference>
<keyword evidence="5 13" id="KW-0597">Phosphoprotein</keyword>
<evidence type="ECO:0000259" key="16">
    <source>
        <dbReference type="PROSITE" id="PS50110"/>
    </source>
</evidence>
<keyword evidence="20" id="KW-1185">Reference proteome</keyword>
<name>A0A4R7JZZ1_9GAMM</name>
<dbReference type="Gene3D" id="3.40.50.2300">
    <property type="match status" value="2"/>
</dbReference>
<dbReference type="SMART" id="SM00086">
    <property type="entry name" value="PAC"/>
    <property type="match status" value="1"/>
</dbReference>
<feature type="transmembrane region" description="Helical" evidence="14">
    <location>
        <begin position="337"/>
        <end position="360"/>
    </location>
</feature>
<dbReference type="PANTHER" id="PTHR45339">
    <property type="entry name" value="HYBRID SIGNAL TRANSDUCTION HISTIDINE KINASE J"/>
    <property type="match status" value="1"/>
</dbReference>
<keyword evidence="4" id="KW-1003">Cell membrane</keyword>
<dbReference type="CDD" id="cd16922">
    <property type="entry name" value="HATPase_EvgS-ArcB-TorS-like"/>
    <property type="match status" value="1"/>
</dbReference>
<dbReference type="Pfam" id="PF07696">
    <property type="entry name" value="7TMR-DISMED2"/>
    <property type="match status" value="1"/>
</dbReference>
<dbReference type="Gene3D" id="1.20.120.160">
    <property type="entry name" value="HPT domain"/>
    <property type="match status" value="1"/>
</dbReference>
<dbReference type="Gene3D" id="3.30.565.10">
    <property type="entry name" value="Histidine kinase-like ATPase, C-terminal domain"/>
    <property type="match status" value="1"/>
</dbReference>
<dbReference type="SMART" id="SM00073">
    <property type="entry name" value="HPT"/>
    <property type="match status" value="1"/>
</dbReference>
<evidence type="ECO:0000256" key="12">
    <source>
        <dbReference type="PROSITE-ProRule" id="PRU00110"/>
    </source>
</evidence>
<sequence>MFLALTLAPLVAGASEECTGEPLVIRDGQGHHNITSCFYYYQDSSHELTLQDLLGPDAPEFNHHTSGILNYGYTESVFWVRRTVAYQNGGDPVEDWVLELSLPLVDKADLFVVDGNGEVIGEHRHRYNESWSGREFAVPNPVYRLDLDAGEEVTLFLRIETKNTMRLPLHVWELDRYIEKVSVDEWIQGLFMGALFALFAYNVFVTMVVREWGYVFYVTYILFAMLFVMTEQVHGMQVFGELQGWLHKDYLHIFIQFTWIFGLLMARELLDTRHRAPWLDQVLRLCLYASATTFVLSLFRSYHAAMEWTVIGSVILALVMIAVSFRAWREQLPSAGIYFISWLCTLSGVGFYGTAVMGYLPLEGFARHTPQIGFVTQNILLSLAFANRIKVVQREAIEWNQQAVANLHRYRALFENAMEGIFQMSTGCRFLDANPSMARILGYPSVDGMVNQIPDALSACFAQSSIRHWVIRQLEKEGEVHGVEGTFLTRQGEERWANVSIRTIYDEEGHPSHLEGTFVDVTERRQRHEIEKERENERLEKEIARNSAAAKSQFLANMSHEIRTPLAAIIGYGETLMEPDLSEAEKRNSAETVVRSGRHLLDLINDILDHSKIDANKLDVEFLNVNLPELLDEVRAFFTPRAREKGLEFFIQCEYPLPETIRTDPTRFRQILINLCGNALKFTDSGSIHIAIRCDRDSQKLYARVVDTGIGMKPDQIAGLFDPFAQGSAATARQYGGTGLGLSISKHLAGLLGGDITVSSSWGEGSEFEVSIDIGSLEGIHLIRDASEMTQRRRQLPMLQAPHLSGRILCAEDNEVNRKLVDLLITRTGAEVVHVGNGAEALELATKEAFDLVLMDIQMPVMNGRDATRAIREAGVNTPILALTANVMAEDLQDYREAGCDDYLAKPIDKRRFYEALARYLTVRGEARTEANHQFQGTVLVAEDNEDNSRLVERLLRRYGVDVIKRETGSEAVSTAMSETVHLILMDSHMPEMDGPEATRMLRQTGFRRPIIAFTAGDETEVDELQKAGCDGVLYKPIDSGQLQLLLQKHLGESGYSDASEIAMDPDIEYLVDQFLDGLPARLQEMEQAIHNEDWMALQRQIHQIKGTAGAMGYPLITEKAAEVERALKRQDMTYAVNTYPELESLIRQALDSRH</sequence>
<comment type="subcellular location">
    <subcellularLocation>
        <location evidence="2">Cell membrane</location>
        <topology evidence="2">Multi-pass membrane protein</topology>
    </subcellularLocation>
</comment>
<dbReference type="GO" id="GO:0000155">
    <property type="term" value="F:phosphorelay sensor kinase activity"/>
    <property type="evidence" value="ECO:0007669"/>
    <property type="project" value="InterPro"/>
</dbReference>
<keyword evidence="8" id="KW-0067">ATP-binding</keyword>
<dbReference type="PRINTS" id="PR00344">
    <property type="entry name" value="BCTRLSENSOR"/>
</dbReference>
<dbReference type="InterPro" id="IPR011622">
    <property type="entry name" value="7TMR_DISM_rcpt_extracell_dom2"/>
</dbReference>
<feature type="transmembrane region" description="Helical" evidence="14">
    <location>
        <begin position="212"/>
        <end position="230"/>
    </location>
</feature>
<dbReference type="PROSITE" id="PS50894">
    <property type="entry name" value="HPT"/>
    <property type="match status" value="1"/>
</dbReference>
<accession>A0A4R7JZZ1</accession>
<dbReference type="SMART" id="SM00388">
    <property type="entry name" value="HisKA"/>
    <property type="match status" value="1"/>
</dbReference>
<evidence type="ECO:0000256" key="11">
    <source>
        <dbReference type="ARBA" id="ARBA00023136"/>
    </source>
</evidence>
<gene>
    <name evidence="19" type="ORF">DES49_0220</name>
</gene>
<evidence type="ECO:0000256" key="10">
    <source>
        <dbReference type="ARBA" id="ARBA00023012"/>
    </source>
</evidence>
<dbReference type="AlphaFoldDB" id="A0A4R7JZZ1"/>
<dbReference type="InterPro" id="IPR036097">
    <property type="entry name" value="HisK_dim/P_sf"/>
</dbReference>
<evidence type="ECO:0000313" key="19">
    <source>
        <dbReference type="EMBL" id="TDT44121.1"/>
    </source>
</evidence>
<dbReference type="InterPro" id="IPR000014">
    <property type="entry name" value="PAS"/>
</dbReference>
<dbReference type="NCBIfam" id="TIGR00229">
    <property type="entry name" value="sensory_box"/>
    <property type="match status" value="1"/>
</dbReference>
<evidence type="ECO:0000256" key="1">
    <source>
        <dbReference type="ARBA" id="ARBA00000085"/>
    </source>
</evidence>
<evidence type="ECO:0000256" key="7">
    <source>
        <dbReference type="ARBA" id="ARBA00022741"/>
    </source>
</evidence>
<reference evidence="19 20" key="1">
    <citation type="submission" date="2019-03" db="EMBL/GenBank/DDBJ databases">
        <title>Genomic Encyclopedia of Type Strains, Phase IV (KMG-IV): sequencing the most valuable type-strain genomes for metagenomic binning, comparative biology and taxonomic classification.</title>
        <authorList>
            <person name="Goeker M."/>
        </authorList>
    </citation>
    <scope>NUCLEOTIDE SEQUENCE [LARGE SCALE GENOMIC DNA]</scope>
    <source>
        <strain evidence="19 20">DSM 15505</strain>
    </source>
</reference>
<dbReference type="InterPro" id="IPR003661">
    <property type="entry name" value="HisK_dim/P_dom"/>
</dbReference>
<evidence type="ECO:0000259" key="18">
    <source>
        <dbReference type="PROSITE" id="PS50894"/>
    </source>
</evidence>
<dbReference type="SMART" id="SM00387">
    <property type="entry name" value="HATPase_c"/>
    <property type="match status" value="1"/>
</dbReference>
<dbReference type="InterPro" id="IPR011006">
    <property type="entry name" value="CheY-like_superfamily"/>
</dbReference>
<dbReference type="Pfam" id="PF07695">
    <property type="entry name" value="7TMR-DISM_7TM"/>
    <property type="match status" value="1"/>
</dbReference>
<dbReference type="SUPFAM" id="SSF52172">
    <property type="entry name" value="CheY-like"/>
    <property type="match status" value="2"/>
</dbReference>
<feature type="domain" description="Response regulatory" evidence="16">
    <location>
        <begin position="938"/>
        <end position="1051"/>
    </location>
</feature>
<feature type="domain" description="PAC" evidence="17">
    <location>
        <begin position="481"/>
        <end position="533"/>
    </location>
</feature>
<dbReference type="Gene3D" id="2.60.40.2380">
    <property type="match status" value="1"/>
</dbReference>
<dbReference type="SUPFAM" id="SSF47226">
    <property type="entry name" value="Histidine-containing phosphotransfer domain, HPT domain"/>
    <property type="match status" value="1"/>
</dbReference>
<dbReference type="InterPro" id="IPR035965">
    <property type="entry name" value="PAS-like_dom_sf"/>
</dbReference>
<evidence type="ECO:0000256" key="8">
    <source>
        <dbReference type="ARBA" id="ARBA00022840"/>
    </source>
</evidence>
<evidence type="ECO:0000256" key="13">
    <source>
        <dbReference type="PROSITE-ProRule" id="PRU00169"/>
    </source>
</evidence>
<dbReference type="InterPro" id="IPR011623">
    <property type="entry name" value="7TMR_DISM_rcpt_extracell_dom1"/>
</dbReference>
<organism evidence="19 20">
    <name type="scientific">Halospina denitrificans</name>
    <dbReference type="NCBI Taxonomy" id="332522"/>
    <lineage>
        <taxon>Bacteria</taxon>
        <taxon>Pseudomonadati</taxon>
        <taxon>Pseudomonadota</taxon>
        <taxon>Gammaproteobacteria</taxon>
        <taxon>Halospina</taxon>
    </lineage>
</organism>
<dbReference type="CDD" id="cd17546">
    <property type="entry name" value="REC_hyHK_CKI1_RcsC-like"/>
    <property type="match status" value="2"/>
</dbReference>
<dbReference type="InterPro" id="IPR005467">
    <property type="entry name" value="His_kinase_dom"/>
</dbReference>
<dbReference type="GO" id="GO:0005886">
    <property type="term" value="C:plasma membrane"/>
    <property type="evidence" value="ECO:0007669"/>
    <property type="project" value="UniProtKB-SubCell"/>
</dbReference>
<feature type="domain" description="HPt" evidence="18">
    <location>
        <begin position="1064"/>
        <end position="1155"/>
    </location>
</feature>
<evidence type="ECO:0000256" key="6">
    <source>
        <dbReference type="ARBA" id="ARBA00022692"/>
    </source>
</evidence>
<dbReference type="EC" id="2.7.13.3" evidence="3"/>
<feature type="modified residue" description="Phosphohistidine" evidence="12">
    <location>
        <position position="1103"/>
    </location>
</feature>
<dbReference type="InterPro" id="IPR004358">
    <property type="entry name" value="Sig_transdc_His_kin-like_C"/>
</dbReference>
<dbReference type="Gene3D" id="3.30.450.20">
    <property type="entry name" value="PAS domain"/>
    <property type="match status" value="1"/>
</dbReference>
<dbReference type="CDD" id="cd00130">
    <property type="entry name" value="PAS"/>
    <property type="match status" value="1"/>
</dbReference>
<dbReference type="GO" id="GO:0006355">
    <property type="term" value="P:regulation of DNA-templated transcription"/>
    <property type="evidence" value="ECO:0007669"/>
    <property type="project" value="InterPro"/>
</dbReference>
<dbReference type="InterPro" id="IPR013767">
    <property type="entry name" value="PAS_fold"/>
</dbReference>